<dbReference type="GO" id="GO:0005576">
    <property type="term" value="C:extracellular region"/>
    <property type="evidence" value="ECO:0007669"/>
    <property type="project" value="TreeGrafter"/>
</dbReference>
<dbReference type="GO" id="GO:0071555">
    <property type="term" value="P:cell wall organization"/>
    <property type="evidence" value="ECO:0007669"/>
    <property type="project" value="UniProtKB-UniRule"/>
</dbReference>
<name>A0AAE2VYY7_9RHOB</name>
<dbReference type="EMBL" id="JAFBRM010000002">
    <property type="protein sequence ID" value="MBM1714125.1"/>
    <property type="molecule type" value="Genomic_DNA"/>
</dbReference>
<keyword evidence="7 9" id="KW-0573">Peptidoglycan synthesis</keyword>
<dbReference type="Gene3D" id="2.40.440.10">
    <property type="entry name" value="L,D-transpeptidase catalytic domain-like"/>
    <property type="match status" value="1"/>
</dbReference>
<evidence type="ECO:0000256" key="2">
    <source>
        <dbReference type="ARBA" id="ARBA00005992"/>
    </source>
</evidence>
<dbReference type="InterPro" id="IPR005490">
    <property type="entry name" value="LD_TPept_cat_dom"/>
</dbReference>
<evidence type="ECO:0000313" key="13">
    <source>
        <dbReference type="Proteomes" id="UP000732193"/>
    </source>
</evidence>
<evidence type="ECO:0000256" key="1">
    <source>
        <dbReference type="ARBA" id="ARBA00004752"/>
    </source>
</evidence>
<evidence type="ECO:0000259" key="11">
    <source>
        <dbReference type="PROSITE" id="PS52029"/>
    </source>
</evidence>
<dbReference type="GO" id="GO:0071972">
    <property type="term" value="F:peptidoglycan L,D-transpeptidase activity"/>
    <property type="evidence" value="ECO:0007669"/>
    <property type="project" value="TreeGrafter"/>
</dbReference>
<evidence type="ECO:0000256" key="10">
    <source>
        <dbReference type="SAM" id="SignalP"/>
    </source>
</evidence>
<organism evidence="12 13">
    <name type="scientific">Sulfitobacter geojensis</name>
    <dbReference type="NCBI Taxonomy" id="1342299"/>
    <lineage>
        <taxon>Bacteria</taxon>
        <taxon>Pseudomonadati</taxon>
        <taxon>Pseudomonadota</taxon>
        <taxon>Alphaproteobacteria</taxon>
        <taxon>Rhodobacterales</taxon>
        <taxon>Roseobacteraceae</taxon>
        <taxon>Sulfitobacter</taxon>
    </lineage>
</organism>
<accession>A0AAE2VYY7</accession>
<dbReference type="PANTHER" id="PTHR30582">
    <property type="entry name" value="L,D-TRANSPEPTIDASE"/>
    <property type="match status" value="1"/>
</dbReference>
<comment type="pathway">
    <text evidence="1 9">Cell wall biogenesis; peptidoglycan biosynthesis.</text>
</comment>
<dbReference type="Proteomes" id="UP000732193">
    <property type="component" value="Unassembled WGS sequence"/>
</dbReference>
<dbReference type="PROSITE" id="PS52029">
    <property type="entry name" value="LD_TPASE"/>
    <property type="match status" value="1"/>
</dbReference>
<keyword evidence="3" id="KW-0328">Glycosyltransferase</keyword>
<keyword evidence="4" id="KW-0808">Transferase</keyword>
<feature type="signal peptide" evidence="10">
    <location>
        <begin position="1"/>
        <end position="24"/>
    </location>
</feature>
<dbReference type="InterPro" id="IPR038063">
    <property type="entry name" value="Transpep_catalytic_dom"/>
</dbReference>
<dbReference type="GO" id="GO:0018104">
    <property type="term" value="P:peptidoglycan-protein cross-linking"/>
    <property type="evidence" value="ECO:0007669"/>
    <property type="project" value="TreeGrafter"/>
</dbReference>
<comment type="caution">
    <text evidence="12">The sequence shown here is derived from an EMBL/GenBank/DDBJ whole genome shotgun (WGS) entry which is preliminary data.</text>
</comment>
<sequence>MAQLNRRGFLATGMATLSAGPAFAATTEPYEIPEKHRARVVQLENGFAAGEIHVDPGRFALYWTLEDGQAIRYPVAIGLPGQYYDGAFTVGRKAEWPSWTPTQRMIRRNPEFFAEFAGGVPGGPDNPLGSRAIYLYNGARDSLLRIHGTTQPWLVETATSSGCVRMINAHVEDLYERVEQGTPVFLR</sequence>
<comment type="similarity">
    <text evidence="2">Belongs to the YkuD family.</text>
</comment>
<feature type="active site" description="Nucleophile" evidence="9">
    <location>
        <position position="163"/>
    </location>
</feature>
<protein>
    <submittedName>
        <fullName evidence="12">L,D-transpeptidase</fullName>
    </submittedName>
</protein>
<feature type="chain" id="PRO_5041957115" evidence="10">
    <location>
        <begin position="25"/>
        <end position="187"/>
    </location>
</feature>
<evidence type="ECO:0000256" key="6">
    <source>
        <dbReference type="ARBA" id="ARBA00022960"/>
    </source>
</evidence>
<dbReference type="AlphaFoldDB" id="A0AAE2VYY7"/>
<dbReference type="RefSeq" id="WP_203242313.1">
    <property type="nucleotide sequence ID" value="NZ_JAFBRH010000002.1"/>
</dbReference>
<feature type="active site" description="Proton donor/acceptor" evidence="9">
    <location>
        <position position="147"/>
    </location>
</feature>
<evidence type="ECO:0000256" key="3">
    <source>
        <dbReference type="ARBA" id="ARBA00022676"/>
    </source>
</evidence>
<dbReference type="InterPro" id="IPR050979">
    <property type="entry name" value="LD-transpeptidase"/>
</dbReference>
<keyword evidence="13" id="KW-1185">Reference proteome</keyword>
<gene>
    <name evidence="12" type="ORF">JQV55_11155</name>
</gene>
<reference evidence="12 13" key="1">
    <citation type="submission" date="2021-01" db="EMBL/GenBank/DDBJ databases">
        <title>Diatom-associated Roseobacters Show Island Model of Population Structure.</title>
        <authorList>
            <person name="Qu L."/>
            <person name="Feng X."/>
            <person name="Chen Y."/>
            <person name="Li L."/>
            <person name="Wang X."/>
            <person name="Hu Z."/>
            <person name="Wang H."/>
            <person name="Luo H."/>
        </authorList>
    </citation>
    <scope>NUCLEOTIDE SEQUENCE [LARGE SCALE GENOMIC DNA]</scope>
    <source>
        <strain evidence="12 13">TR60-84</strain>
    </source>
</reference>
<keyword evidence="8 9" id="KW-0961">Cell wall biogenesis/degradation</keyword>
<evidence type="ECO:0000256" key="5">
    <source>
        <dbReference type="ARBA" id="ARBA00022801"/>
    </source>
</evidence>
<keyword evidence="5" id="KW-0378">Hydrolase</keyword>
<dbReference type="GO" id="GO:0008360">
    <property type="term" value="P:regulation of cell shape"/>
    <property type="evidence" value="ECO:0007669"/>
    <property type="project" value="UniProtKB-UniRule"/>
</dbReference>
<dbReference type="GO" id="GO:0016757">
    <property type="term" value="F:glycosyltransferase activity"/>
    <property type="evidence" value="ECO:0007669"/>
    <property type="project" value="UniProtKB-KW"/>
</dbReference>
<dbReference type="SUPFAM" id="SSF141523">
    <property type="entry name" value="L,D-transpeptidase catalytic domain-like"/>
    <property type="match status" value="1"/>
</dbReference>
<dbReference type="PANTHER" id="PTHR30582:SF24">
    <property type="entry name" value="L,D-TRANSPEPTIDASE ERFK_SRFK-RELATED"/>
    <property type="match status" value="1"/>
</dbReference>
<evidence type="ECO:0000313" key="12">
    <source>
        <dbReference type="EMBL" id="MBM1714125.1"/>
    </source>
</evidence>
<keyword evidence="10" id="KW-0732">Signal</keyword>
<feature type="domain" description="L,D-TPase catalytic" evidence="11">
    <location>
        <begin position="50"/>
        <end position="187"/>
    </location>
</feature>
<dbReference type="Pfam" id="PF03734">
    <property type="entry name" value="YkuD"/>
    <property type="match status" value="1"/>
</dbReference>
<evidence type="ECO:0000256" key="8">
    <source>
        <dbReference type="ARBA" id="ARBA00023316"/>
    </source>
</evidence>
<keyword evidence="6 9" id="KW-0133">Cell shape</keyword>
<dbReference type="CDD" id="cd16913">
    <property type="entry name" value="YkuD_like"/>
    <property type="match status" value="1"/>
</dbReference>
<evidence type="ECO:0000256" key="7">
    <source>
        <dbReference type="ARBA" id="ARBA00022984"/>
    </source>
</evidence>
<evidence type="ECO:0000256" key="9">
    <source>
        <dbReference type="PROSITE-ProRule" id="PRU01373"/>
    </source>
</evidence>
<proteinExistence type="inferred from homology"/>
<evidence type="ECO:0000256" key="4">
    <source>
        <dbReference type="ARBA" id="ARBA00022679"/>
    </source>
</evidence>